<dbReference type="PANTHER" id="PTHR48043">
    <property type="entry name" value="EG:EG0003.4 PROTEIN-RELATED"/>
    <property type="match status" value="1"/>
</dbReference>
<evidence type="ECO:0000256" key="2">
    <source>
        <dbReference type="ARBA" id="ARBA00012544"/>
    </source>
</evidence>
<name>A0A183FCL5_HELPZ</name>
<sequence length="104" mass="12041">LSLRSRTVLISFGSVAPSIDMPDAMKKAIVEVIKSYSDITFIWKYERPEDSIVGGVENLVLSRWMPQGDLLGRLLFFDISLLFTRFFEHFKLLLPRSQSMRIRC</sequence>
<evidence type="ECO:0000256" key="3">
    <source>
        <dbReference type="ARBA" id="ARBA00022676"/>
    </source>
</evidence>
<keyword evidence="5" id="KW-0732">Signal</keyword>
<comment type="similarity">
    <text evidence="1">Belongs to the UDP-glycosyltransferase family.</text>
</comment>
<dbReference type="AlphaFoldDB" id="A0A183FCL5"/>
<dbReference type="PANTHER" id="PTHR48043:SF23">
    <property type="entry name" value="UDP-GLUCURONOSYLTRANSFERASE"/>
    <property type="match status" value="1"/>
</dbReference>
<dbReference type="GO" id="GO:0015020">
    <property type="term" value="F:glucuronosyltransferase activity"/>
    <property type="evidence" value="ECO:0007669"/>
    <property type="project" value="UniProtKB-EC"/>
</dbReference>
<dbReference type="Proteomes" id="UP000050761">
    <property type="component" value="Unassembled WGS sequence"/>
</dbReference>
<evidence type="ECO:0000256" key="6">
    <source>
        <dbReference type="ARBA" id="ARBA00047475"/>
    </source>
</evidence>
<accession>A0A183FCL5</accession>
<proteinExistence type="inferred from homology"/>
<evidence type="ECO:0000256" key="1">
    <source>
        <dbReference type="ARBA" id="ARBA00009995"/>
    </source>
</evidence>
<evidence type="ECO:0000256" key="5">
    <source>
        <dbReference type="ARBA" id="ARBA00022729"/>
    </source>
</evidence>
<comment type="catalytic activity">
    <reaction evidence="6">
        <text>glucuronate acceptor + UDP-alpha-D-glucuronate = acceptor beta-D-glucuronoside + UDP + H(+)</text>
        <dbReference type="Rhea" id="RHEA:21032"/>
        <dbReference type="ChEBI" id="CHEBI:15378"/>
        <dbReference type="ChEBI" id="CHEBI:58052"/>
        <dbReference type="ChEBI" id="CHEBI:58223"/>
        <dbReference type="ChEBI" id="CHEBI:132367"/>
        <dbReference type="ChEBI" id="CHEBI:132368"/>
        <dbReference type="EC" id="2.4.1.17"/>
    </reaction>
</comment>
<keyword evidence="3" id="KW-0328">Glycosyltransferase</keyword>
<reference evidence="8" key="1">
    <citation type="submission" date="2019-09" db="UniProtKB">
        <authorList>
            <consortium name="WormBaseParasite"/>
        </authorList>
    </citation>
    <scope>IDENTIFICATION</scope>
</reference>
<evidence type="ECO:0000313" key="8">
    <source>
        <dbReference type="WBParaSite" id="HPBE_0000390701-mRNA-1"/>
    </source>
</evidence>
<dbReference type="InterPro" id="IPR050271">
    <property type="entry name" value="UDP-glycosyltransferase"/>
</dbReference>
<dbReference type="Pfam" id="PF00201">
    <property type="entry name" value="UDPGT"/>
    <property type="match status" value="1"/>
</dbReference>
<dbReference type="SUPFAM" id="SSF53756">
    <property type="entry name" value="UDP-Glycosyltransferase/glycogen phosphorylase"/>
    <property type="match status" value="1"/>
</dbReference>
<protein>
    <recommendedName>
        <fullName evidence="2">glucuronosyltransferase</fullName>
        <ecNumber evidence="2">2.4.1.17</ecNumber>
    </recommendedName>
</protein>
<dbReference type="Gene3D" id="3.40.50.2000">
    <property type="entry name" value="Glycogen Phosphorylase B"/>
    <property type="match status" value="1"/>
</dbReference>
<dbReference type="InterPro" id="IPR002213">
    <property type="entry name" value="UDP_glucos_trans"/>
</dbReference>
<dbReference type="EC" id="2.4.1.17" evidence="2"/>
<keyword evidence="7" id="KW-1185">Reference proteome</keyword>
<evidence type="ECO:0000313" key="7">
    <source>
        <dbReference type="Proteomes" id="UP000050761"/>
    </source>
</evidence>
<organism evidence="7 8">
    <name type="scientific">Heligmosomoides polygyrus</name>
    <name type="common">Parasitic roundworm</name>
    <dbReference type="NCBI Taxonomy" id="6339"/>
    <lineage>
        <taxon>Eukaryota</taxon>
        <taxon>Metazoa</taxon>
        <taxon>Ecdysozoa</taxon>
        <taxon>Nematoda</taxon>
        <taxon>Chromadorea</taxon>
        <taxon>Rhabditida</taxon>
        <taxon>Rhabditina</taxon>
        <taxon>Rhabditomorpha</taxon>
        <taxon>Strongyloidea</taxon>
        <taxon>Heligmosomidae</taxon>
        <taxon>Heligmosomoides</taxon>
    </lineage>
</organism>
<evidence type="ECO:0000256" key="4">
    <source>
        <dbReference type="ARBA" id="ARBA00022679"/>
    </source>
</evidence>
<dbReference type="WBParaSite" id="HPBE_0000390701-mRNA-1">
    <property type="protein sequence ID" value="HPBE_0000390701-mRNA-1"/>
    <property type="gene ID" value="HPBE_0000390701"/>
</dbReference>
<keyword evidence="4" id="KW-0808">Transferase</keyword>